<organism evidence="1 2">
    <name type="scientific">Labeo rohita</name>
    <name type="common">Indian major carp</name>
    <name type="synonym">Cyprinus rohita</name>
    <dbReference type="NCBI Taxonomy" id="84645"/>
    <lineage>
        <taxon>Eukaryota</taxon>
        <taxon>Metazoa</taxon>
        <taxon>Chordata</taxon>
        <taxon>Craniata</taxon>
        <taxon>Vertebrata</taxon>
        <taxon>Euteleostomi</taxon>
        <taxon>Actinopterygii</taxon>
        <taxon>Neopterygii</taxon>
        <taxon>Teleostei</taxon>
        <taxon>Ostariophysi</taxon>
        <taxon>Cypriniformes</taxon>
        <taxon>Cyprinidae</taxon>
        <taxon>Labeoninae</taxon>
        <taxon>Labeonini</taxon>
        <taxon>Labeo</taxon>
    </lineage>
</organism>
<sequence length="79" mass="8984">MKSRDHSSRVLSYIKSKVQEVSSRLGVPVSCVLPVKNYSQELELELNCDVLLLSAVQQMLNFADDYLDDVGQVEYDDFL</sequence>
<dbReference type="GO" id="GO:0006955">
    <property type="term" value="P:immune response"/>
    <property type="evidence" value="ECO:0007669"/>
    <property type="project" value="TreeGrafter"/>
</dbReference>
<dbReference type="PANTHER" id="PTHR14241">
    <property type="entry name" value="INTERFERON-INDUCED PROTEIN 44"/>
    <property type="match status" value="1"/>
</dbReference>
<name>A0A498LLD5_LABRO</name>
<dbReference type="AlphaFoldDB" id="A0A498LLD5"/>
<protein>
    <submittedName>
        <fullName evidence="1">Interferon-induced 44-like protein</fullName>
    </submittedName>
</protein>
<evidence type="ECO:0000313" key="2">
    <source>
        <dbReference type="Proteomes" id="UP000290572"/>
    </source>
</evidence>
<dbReference type="EMBL" id="QBIY01013336">
    <property type="protein sequence ID" value="RXN07836.1"/>
    <property type="molecule type" value="Genomic_DNA"/>
</dbReference>
<dbReference type="Proteomes" id="UP000290572">
    <property type="component" value="Unassembled WGS sequence"/>
</dbReference>
<gene>
    <name evidence="1" type="ORF">ROHU_011773</name>
</gene>
<proteinExistence type="predicted"/>
<dbReference type="PANTHER" id="PTHR14241:SF19">
    <property type="entry name" value="INTERFERON-INDUCED PROTEIN 44-LIKE ISOFORM X1-RELATED"/>
    <property type="match status" value="1"/>
</dbReference>
<evidence type="ECO:0000313" key="1">
    <source>
        <dbReference type="EMBL" id="RXN07836.1"/>
    </source>
</evidence>
<reference evidence="1 2" key="1">
    <citation type="submission" date="2018-03" db="EMBL/GenBank/DDBJ databases">
        <title>Draft genome sequence of Rohu Carp (Labeo rohita).</title>
        <authorList>
            <person name="Das P."/>
            <person name="Kushwaha B."/>
            <person name="Joshi C.G."/>
            <person name="Kumar D."/>
            <person name="Nagpure N.S."/>
            <person name="Sahoo L."/>
            <person name="Das S.P."/>
            <person name="Bit A."/>
            <person name="Patnaik S."/>
            <person name="Meher P.K."/>
            <person name="Jayasankar P."/>
            <person name="Koringa P.G."/>
            <person name="Patel N.V."/>
            <person name="Hinsu A.T."/>
            <person name="Kumar R."/>
            <person name="Pandey M."/>
            <person name="Agarwal S."/>
            <person name="Srivastava S."/>
            <person name="Singh M."/>
            <person name="Iquebal M.A."/>
            <person name="Jaiswal S."/>
            <person name="Angadi U.B."/>
            <person name="Kumar N."/>
            <person name="Raza M."/>
            <person name="Shah T.M."/>
            <person name="Rai A."/>
            <person name="Jena J.K."/>
        </authorList>
    </citation>
    <scope>NUCLEOTIDE SEQUENCE [LARGE SCALE GENOMIC DNA]</scope>
    <source>
        <strain evidence="1">DASCIFA01</strain>
        <tissue evidence="1">Testis</tissue>
    </source>
</reference>
<dbReference type="STRING" id="84645.A0A498LLD5"/>
<accession>A0A498LLD5</accession>
<comment type="caution">
    <text evidence="1">The sequence shown here is derived from an EMBL/GenBank/DDBJ whole genome shotgun (WGS) entry which is preliminary data.</text>
</comment>
<keyword evidence="2" id="KW-1185">Reference proteome</keyword>